<organism evidence="3 4">
    <name type="scientific">Halomonas ventosae</name>
    <dbReference type="NCBI Taxonomy" id="229007"/>
    <lineage>
        <taxon>Bacteria</taxon>
        <taxon>Pseudomonadati</taxon>
        <taxon>Pseudomonadota</taxon>
        <taxon>Gammaproteobacteria</taxon>
        <taxon>Oceanospirillales</taxon>
        <taxon>Halomonadaceae</taxon>
        <taxon>Halomonas</taxon>
    </lineage>
</organism>
<feature type="signal peptide" evidence="1">
    <location>
        <begin position="1"/>
        <end position="25"/>
    </location>
</feature>
<dbReference type="Gene3D" id="2.60.120.10">
    <property type="entry name" value="Jelly Rolls"/>
    <property type="match status" value="1"/>
</dbReference>
<dbReference type="PANTHER" id="PTHR38599">
    <property type="entry name" value="CUPIN DOMAIN PROTEIN (AFU_ORTHOLOGUE AFUA_3G13620)"/>
    <property type="match status" value="1"/>
</dbReference>
<dbReference type="InterPro" id="IPR011051">
    <property type="entry name" value="RmlC_Cupin_sf"/>
</dbReference>
<reference evidence="3 4" key="1">
    <citation type="submission" date="2018-03" db="EMBL/GenBank/DDBJ databases">
        <title>Comparative analysis of microorganisms from saline springs in Andes Mountain Range, Colombia.</title>
        <authorList>
            <person name="Rubin E."/>
        </authorList>
    </citation>
    <scope>NUCLEOTIDE SEQUENCE [LARGE SCALE GENOMIC DNA]</scope>
    <source>
        <strain evidence="3 4">USBA 854</strain>
    </source>
</reference>
<dbReference type="AlphaFoldDB" id="A0A2T0VMD7"/>
<dbReference type="InterPro" id="IPR014710">
    <property type="entry name" value="RmlC-like_jellyroll"/>
</dbReference>
<keyword evidence="1" id="KW-0732">Signal</keyword>
<dbReference type="InterPro" id="IPR013096">
    <property type="entry name" value="Cupin_2"/>
</dbReference>
<sequence>MIPQRTATGAASALVAALALMPLFAAGETTSILKSTLEGQEEMEANIVRFDVGEEWVTDRHIHPGHVFVYVTEGSIEVDVEGEDPRRIAAGEAFYEPPDRPMVARTMSSDGASFIVFQVGPQDKPIMVSQPE</sequence>
<evidence type="ECO:0000313" key="3">
    <source>
        <dbReference type="EMBL" id="PRY71469.1"/>
    </source>
</evidence>
<dbReference type="Proteomes" id="UP000239896">
    <property type="component" value="Unassembled WGS sequence"/>
</dbReference>
<proteinExistence type="predicted"/>
<feature type="chain" id="PRO_5015628355" evidence="1">
    <location>
        <begin position="26"/>
        <end position="132"/>
    </location>
</feature>
<accession>A0A2T0VMD7</accession>
<evidence type="ECO:0000256" key="1">
    <source>
        <dbReference type="SAM" id="SignalP"/>
    </source>
</evidence>
<protein>
    <submittedName>
        <fullName evidence="3">Cupin domain-containing protein</fullName>
    </submittedName>
</protein>
<comment type="caution">
    <text evidence="3">The sequence shown here is derived from an EMBL/GenBank/DDBJ whole genome shotgun (WGS) entry which is preliminary data.</text>
</comment>
<dbReference type="RefSeq" id="WP_181243581.1">
    <property type="nucleotide sequence ID" value="NZ_PVTM01000007.1"/>
</dbReference>
<name>A0A2T0VMD7_9GAMM</name>
<keyword evidence="4" id="KW-1185">Reference proteome</keyword>
<evidence type="ECO:0000313" key="4">
    <source>
        <dbReference type="Proteomes" id="UP000239896"/>
    </source>
</evidence>
<dbReference type="PANTHER" id="PTHR38599:SF1">
    <property type="entry name" value="CUPIN DOMAIN PROTEIN (AFU_ORTHOLOGUE AFUA_3G13620)"/>
    <property type="match status" value="1"/>
</dbReference>
<dbReference type="EMBL" id="PVTM01000007">
    <property type="protein sequence ID" value="PRY71469.1"/>
    <property type="molecule type" value="Genomic_DNA"/>
</dbReference>
<feature type="domain" description="Cupin type-2" evidence="2">
    <location>
        <begin position="48"/>
        <end position="113"/>
    </location>
</feature>
<gene>
    <name evidence="3" type="ORF">BCL64_10743</name>
</gene>
<dbReference type="SUPFAM" id="SSF51182">
    <property type="entry name" value="RmlC-like cupins"/>
    <property type="match status" value="1"/>
</dbReference>
<dbReference type="Pfam" id="PF07883">
    <property type="entry name" value="Cupin_2"/>
    <property type="match status" value="1"/>
</dbReference>
<evidence type="ECO:0000259" key="2">
    <source>
        <dbReference type="Pfam" id="PF07883"/>
    </source>
</evidence>